<evidence type="ECO:0000313" key="3">
    <source>
        <dbReference type="Proteomes" id="UP001271648"/>
    </source>
</evidence>
<proteinExistence type="predicted"/>
<protein>
    <submittedName>
        <fullName evidence="2">Uncharacterized protein</fullName>
    </submittedName>
</protein>
<gene>
    <name evidence="2" type="ORF">QTL97_17360</name>
</gene>
<evidence type="ECO:0000256" key="1">
    <source>
        <dbReference type="SAM" id="SignalP"/>
    </source>
</evidence>
<sequence>MRKYLSKVLVITALSFGLSFGASSLTFAERLDNGVPDSSILESESYVIPEINSVSPDKNALFTTQTVSHRKQYHNLYGINVATQIAYVQWTYNGSNILSYDAIWQSLSTAIGYGYTNDSISDNWNLRGVTGGQANQSVEFDSGIPTPWGHVGGPKFTSRIITSIYGDGSFSAY</sequence>
<keyword evidence="1" id="KW-0732">Signal</keyword>
<dbReference type="AlphaFoldDB" id="A0AAW9AEE1"/>
<feature type="signal peptide" evidence="1">
    <location>
        <begin position="1"/>
        <end position="28"/>
    </location>
</feature>
<evidence type="ECO:0000313" key="2">
    <source>
        <dbReference type="EMBL" id="MDW0118695.1"/>
    </source>
</evidence>
<keyword evidence="3" id="KW-1185">Reference proteome</keyword>
<name>A0AAW9AEE1_9BACL</name>
<feature type="chain" id="PRO_5043555514" evidence="1">
    <location>
        <begin position="29"/>
        <end position="173"/>
    </location>
</feature>
<organism evidence="2 3">
    <name type="scientific">Sporosarcina thermotolerans</name>
    <dbReference type="NCBI Taxonomy" id="633404"/>
    <lineage>
        <taxon>Bacteria</taxon>
        <taxon>Bacillati</taxon>
        <taxon>Bacillota</taxon>
        <taxon>Bacilli</taxon>
        <taxon>Bacillales</taxon>
        <taxon>Caryophanaceae</taxon>
        <taxon>Sporosarcina</taxon>
    </lineage>
</organism>
<dbReference type="Proteomes" id="UP001271648">
    <property type="component" value="Unassembled WGS sequence"/>
</dbReference>
<dbReference type="RefSeq" id="WP_317941335.1">
    <property type="nucleotide sequence ID" value="NZ_JAUBDJ010000016.1"/>
</dbReference>
<comment type="caution">
    <text evidence="2">The sequence shown here is derived from an EMBL/GenBank/DDBJ whole genome shotgun (WGS) entry which is preliminary data.</text>
</comment>
<reference evidence="2 3" key="1">
    <citation type="submission" date="2023-06" db="EMBL/GenBank/DDBJ databases">
        <title>Sporosarcina sp. nov., isolated from Korean traditional fermented seafood 'Jeotgal'.</title>
        <authorList>
            <person name="Yang A.I."/>
            <person name="Shin N.-R."/>
        </authorList>
    </citation>
    <scope>NUCLEOTIDE SEQUENCE [LARGE SCALE GENOMIC DNA]</scope>
    <source>
        <strain evidence="2 3">KCTC43456</strain>
    </source>
</reference>
<accession>A0AAW9AEE1</accession>
<dbReference type="EMBL" id="JAUBDJ010000016">
    <property type="protein sequence ID" value="MDW0118695.1"/>
    <property type="molecule type" value="Genomic_DNA"/>
</dbReference>